<proteinExistence type="predicted"/>
<dbReference type="Proteomes" id="UP000028091">
    <property type="component" value="Unassembled WGS sequence"/>
</dbReference>
<keyword evidence="1" id="KW-1133">Transmembrane helix</keyword>
<evidence type="ECO:0000313" key="2">
    <source>
        <dbReference type="EMBL" id="KEP26732.1"/>
    </source>
</evidence>
<reference evidence="2 3" key="1">
    <citation type="submission" date="2012-09" db="EMBL/GenBank/DDBJ databases">
        <title>Genome Sequence of Bacillus sp. DW5-4.</title>
        <authorList>
            <person name="Lai Q."/>
            <person name="Liu Y."/>
            <person name="Shao Z."/>
        </authorList>
    </citation>
    <scope>NUCLEOTIDE SEQUENCE [LARGE SCALE GENOMIC DNA]</scope>
    <source>
        <strain evidence="2 3">DW5-4</strain>
    </source>
</reference>
<protein>
    <submittedName>
        <fullName evidence="2">Uncharacterized protein</fullName>
    </submittedName>
</protein>
<dbReference type="RefSeq" id="WP_034320468.1">
    <property type="nucleotide sequence ID" value="NZ_JOTP01000007.1"/>
</dbReference>
<dbReference type="OrthoDB" id="9926256at2"/>
<name>A0A081LBV6_9BACI</name>
<gene>
    <name evidence="2" type="ORF">BA70_17765</name>
</gene>
<accession>A0A081LBV6</accession>
<keyword evidence="1" id="KW-0472">Membrane</keyword>
<keyword evidence="1" id="KW-0812">Transmembrane</keyword>
<dbReference type="AlphaFoldDB" id="A0A081LBV6"/>
<feature type="transmembrane region" description="Helical" evidence="1">
    <location>
        <begin position="35"/>
        <end position="54"/>
    </location>
</feature>
<dbReference type="eggNOG" id="ENOG5030US4">
    <property type="taxonomic scope" value="Bacteria"/>
</dbReference>
<evidence type="ECO:0000256" key="1">
    <source>
        <dbReference type="SAM" id="Phobius"/>
    </source>
</evidence>
<keyword evidence="3" id="KW-1185">Reference proteome</keyword>
<evidence type="ECO:0000313" key="3">
    <source>
        <dbReference type="Proteomes" id="UP000028091"/>
    </source>
</evidence>
<organism evidence="2 3">
    <name type="scientific">Bacillus zhangzhouensis</name>
    <dbReference type="NCBI Taxonomy" id="1178540"/>
    <lineage>
        <taxon>Bacteria</taxon>
        <taxon>Bacillati</taxon>
        <taxon>Bacillota</taxon>
        <taxon>Bacilli</taxon>
        <taxon>Bacillales</taxon>
        <taxon>Bacillaceae</taxon>
        <taxon>Bacillus</taxon>
    </lineage>
</organism>
<dbReference type="EMBL" id="JOTP01000007">
    <property type="protein sequence ID" value="KEP26732.1"/>
    <property type="molecule type" value="Genomic_DNA"/>
</dbReference>
<sequence length="61" mass="7067">MMTILFMFFLLFFLFYALNYIGQKLIAKEYPMNHGVIVTLSAVEGILVFVLVGINEKFPFL</sequence>
<comment type="caution">
    <text evidence="2">The sequence shown here is derived from an EMBL/GenBank/DDBJ whole genome shotgun (WGS) entry which is preliminary data.</text>
</comment>